<accession>A0ABR9K2T1</accession>
<evidence type="ECO:0000256" key="2">
    <source>
        <dbReference type="ARBA" id="ARBA00023125"/>
    </source>
</evidence>
<gene>
    <name evidence="6" type="ORF">H4W34_006473</name>
</gene>
<reference evidence="6 7" key="1">
    <citation type="submission" date="2020-10" db="EMBL/GenBank/DDBJ databases">
        <title>Sequencing the genomes of 1000 actinobacteria strains.</title>
        <authorList>
            <person name="Klenk H.-P."/>
        </authorList>
    </citation>
    <scope>NUCLEOTIDE SEQUENCE [LARGE SCALE GENOMIC DNA]</scope>
    <source>
        <strain evidence="6 7">DSM 46744</strain>
    </source>
</reference>
<dbReference type="PANTHER" id="PTHR43537">
    <property type="entry name" value="TRANSCRIPTIONAL REGULATOR, GNTR FAMILY"/>
    <property type="match status" value="1"/>
</dbReference>
<evidence type="ECO:0000256" key="3">
    <source>
        <dbReference type="ARBA" id="ARBA00023163"/>
    </source>
</evidence>
<comment type="caution">
    <text evidence="6">The sequence shown here is derived from an EMBL/GenBank/DDBJ whole genome shotgun (WGS) entry which is preliminary data.</text>
</comment>
<dbReference type="InterPro" id="IPR036390">
    <property type="entry name" value="WH_DNA-bd_sf"/>
</dbReference>
<dbReference type="Proteomes" id="UP000627838">
    <property type="component" value="Unassembled WGS sequence"/>
</dbReference>
<evidence type="ECO:0000313" key="7">
    <source>
        <dbReference type="Proteomes" id="UP000627838"/>
    </source>
</evidence>
<protein>
    <submittedName>
        <fullName evidence="6">DNA-binding GntR family transcriptional regulator</fullName>
    </submittedName>
</protein>
<keyword evidence="3" id="KW-0804">Transcription</keyword>
<name>A0ABR9K2T1_9ACTN</name>
<evidence type="ECO:0000259" key="5">
    <source>
        <dbReference type="PROSITE" id="PS50949"/>
    </source>
</evidence>
<dbReference type="InterPro" id="IPR008920">
    <property type="entry name" value="TF_FadR/GntR_C"/>
</dbReference>
<dbReference type="PROSITE" id="PS50949">
    <property type="entry name" value="HTH_GNTR"/>
    <property type="match status" value="1"/>
</dbReference>
<sequence length="254" mass="28142">MGVRTIPPRQEPALQGAGSKDRSDVLPGENLARMTSGEQVRLYLRRLIFDGVLRQGQKVPQDAVARTLGVSRIPVREALIALEREGWMTIIAHRGAFVNALDEASVRDHYELYGLFYGFAVRRAVERQGAELGARLAPLQKEIARAEDPEELHALTLRFHRLVVDAAQSPRLRSMLKQMTGIVPGNFFELVPGTMPVERRGTTAIVRAVNKADAEAAEAEYAEMLRAQGDLVVKLFRSRGMFEQAADEANAASR</sequence>
<dbReference type="SUPFAM" id="SSF46785">
    <property type="entry name" value="Winged helix' DNA-binding domain"/>
    <property type="match status" value="1"/>
</dbReference>
<dbReference type="CDD" id="cd07377">
    <property type="entry name" value="WHTH_GntR"/>
    <property type="match status" value="1"/>
</dbReference>
<proteinExistence type="predicted"/>
<dbReference type="InterPro" id="IPR036388">
    <property type="entry name" value="WH-like_DNA-bd_sf"/>
</dbReference>
<dbReference type="EMBL" id="JADBDZ010000001">
    <property type="protein sequence ID" value="MBE1536640.1"/>
    <property type="molecule type" value="Genomic_DNA"/>
</dbReference>
<dbReference type="Gene3D" id="1.20.120.530">
    <property type="entry name" value="GntR ligand-binding domain-like"/>
    <property type="match status" value="1"/>
</dbReference>
<evidence type="ECO:0000256" key="4">
    <source>
        <dbReference type="SAM" id="MobiDB-lite"/>
    </source>
</evidence>
<dbReference type="PANTHER" id="PTHR43537:SF5">
    <property type="entry name" value="UXU OPERON TRANSCRIPTIONAL REGULATOR"/>
    <property type="match status" value="1"/>
</dbReference>
<dbReference type="RefSeq" id="WP_192762650.1">
    <property type="nucleotide sequence ID" value="NZ_JADBDZ010000001.1"/>
</dbReference>
<dbReference type="InterPro" id="IPR000524">
    <property type="entry name" value="Tscrpt_reg_HTH_GntR"/>
</dbReference>
<organism evidence="6 7">
    <name type="scientific">Actinomadura algeriensis</name>
    <dbReference type="NCBI Taxonomy" id="1679523"/>
    <lineage>
        <taxon>Bacteria</taxon>
        <taxon>Bacillati</taxon>
        <taxon>Actinomycetota</taxon>
        <taxon>Actinomycetes</taxon>
        <taxon>Streptosporangiales</taxon>
        <taxon>Thermomonosporaceae</taxon>
        <taxon>Actinomadura</taxon>
    </lineage>
</organism>
<feature type="region of interest" description="Disordered" evidence="4">
    <location>
        <begin position="1"/>
        <end position="27"/>
    </location>
</feature>
<keyword evidence="7" id="KW-1185">Reference proteome</keyword>
<keyword evidence="2 6" id="KW-0238">DNA-binding</keyword>
<dbReference type="Gene3D" id="1.10.10.10">
    <property type="entry name" value="Winged helix-like DNA-binding domain superfamily/Winged helix DNA-binding domain"/>
    <property type="match status" value="1"/>
</dbReference>
<dbReference type="Pfam" id="PF07729">
    <property type="entry name" value="FCD"/>
    <property type="match status" value="1"/>
</dbReference>
<dbReference type="SMART" id="SM00345">
    <property type="entry name" value="HTH_GNTR"/>
    <property type="match status" value="1"/>
</dbReference>
<dbReference type="InterPro" id="IPR011711">
    <property type="entry name" value="GntR_C"/>
</dbReference>
<dbReference type="Pfam" id="PF00392">
    <property type="entry name" value="GntR"/>
    <property type="match status" value="1"/>
</dbReference>
<dbReference type="GO" id="GO:0003677">
    <property type="term" value="F:DNA binding"/>
    <property type="evidence" value="ECO:0007669"/>
    <property type="project" value="UniProtKB-KW"/>
</dbReference>
<dbReference type="SMART" id="SM00895">
    <property type="entry name" value="FCD"/>
    <property type="match status" value="1"/>
</dbReference>
<dbReference type="SUPFAM" id="SSF48008">
    <property type="entry name" value="GntR ligand-binding domain-like"/>
    <property type="match status" value="1"/>
</dbReference>
<evidence type="ECO:0000256" key="1">
    <source>
        <dbReference type="ARBA" id="ARBA00023015"/>
    </source>
</evidence>
<feature type="domain" description="HTH gntR-type" evidence="5">
    <location>
        <begin position="34"/>
        <end position="101"/>
    </location>
</feature>
<keyword evidence="1" id="KW-0805">Transcription regulation</keyword>
<evidence type="ECO:0000313" key="6">
    <source>
        <dbReference type="EMBL" id="MBE1536640.1"/>
    </source>
</evidence>